<evidence type="ECO:0000313" key="2">
    <source>
        <dbReference type="Proteomes" id="UP000887226"/>
    </source>
</evidence>
<dbReference type="Proteomes" id="UP000887226">
    <property type="component" value="Unassembled WGS sequence"/>
</dbReference>
<sequence length="216" mass="23795">MKMGLLIEICRILITSKAPCIQNKSTEAGMSCVCLHCLSKAVDIKSILTSTVRWVSEVQRSGQTHYFYSADGASSRIPMFIFSINLFTIVLSTRSSCYANPKVIPPSPPTTALKQITAPNALALRLKSILPILLHLPIHLRLRVPIPKTPQLVASKPAARGLPTLLHSHFSQFLLVYRNKPTASSLPLASWYGATRSRARCASFHRKSSTANALRF</sequence>
<protein>
    <submittedName>
        <fullName evidence="1">Uncharacterized protein</fullName>
    </submittedName>
</protein>
<accession>A0A9P7Z9A1</accession>
<proteinExistence type="predicted"/>
<comment type="caution">
    <text evidence="1">The sequence shown here is derived from an EMBL/GenBank/DDBJ whole genome shotgun (WGS) entry which is preliminary data.</text>
</comment>
<dbReference type="EMBL" id="MU253759">
    <property type="protein sequence ID" value="KAG9247958.1"/>
    <property type="molecule type" value="Genomic_DNA"/>
</dbReference>
<organism evidence="1 2">
    <name type="scientific">Calycina marina</name>
    <dbReference type="NCBI Taxonomy" id="1763456"/>
    <lineage>
        <taxon>Eukaryota</taxon>
        <taxon>Fungi</taxon>
        <taxon>Dikarya</taxon>
        <taxon>Ascomycota</taxon>
        <taxon>Pezizomycotina</taxon>
        <taxon>Leotiomycetes</taxon>
        <taxon>Helotiales</taxon>
        <taxon>Pezizellaceae</taxon>
        <taxon>Calycina</taxon>
    </lineage>
</organism>
<evidence type="ECO:0000313" key="1">
    <source>
        <dbReference type="EMBL" id="KAG9247958.1"/>
    </source>
</evidence>
<keyword evidence="2" id="KW-1185">Reference proteome</keyword>
<name>A0A9P7Z9A1_9HELO</name>
<gene>
    <name evidence="1" type="ORF">BJ878DRAFT_111661</name>
</gene>
<reference evidence="1" key="1">
    <citation type="journal article" date="2021" name="IMA Fungus">
        <title>Genomic characterization of three marine fungi, including Emericellopsis atlantica sp. nov. with signatures of a generalist lifestyle and marine biomass degradation.</title>
        <authorList>
            <person name="Hagestad O.C."/>
            <person name="Hou L."/>
            <person name="Andersen J.H."/>
            <person name="Hansen E.H."/>
            <person name="Altermark B."/>
            <person name="Li C."/>
            <person name="Kuhnert E."/>
            <person name="Cox R.J."/>
            <person name="Crous P.W."/>
            <person name="Spatafora J.W."/>
            <person name="Lail K."/>
            <person name="Amirebrahimi M."/>
            <person name="Lipzen A."/>
            <person name="Pangilinan J."/>
            <person name="Andreopoulos W."/>
            <person name="Hayes R.D."/>
            <person name="Ng V."/>
            <person name="Grigoriev I.V."/>
            <person name="Jackson S.A."/>
            <person name="Sutton T.D.S."/>
            <person name="Dobson A.D.W."/>
            <person name="Rama T."/>
        </authorList>
    </citation>
    <scope>NUCLEOTIDE SEQUENCE</scope>
    <source>
        <strain evidence="1">TRa3180A</strain>
    </source>
</reference>
<dbReference type="AlphaFoldDB" id="A0A9P7Z9A1"/>